<evidence type="ECO:0000256" key="1">
    <source>
        <dbReference type="ARBA" id="ARBA00022722"/>
    </source>
</evidence>
<dbReference type="EMBL" id="CP016076">
    <property type="protein sequence ID" value="APU16802.1"/>
    <property type="molecule type" value="Genomic_DNA"/>
</dbReference>
<dbReference type="GO" id="GO:0008408">
    <property type="term" value="F:3'-5' exonuclease activity"/>
    <property type="evidence" value="ECO:0007669"/>
    <property type="project" value="TreeGrafter"/>
</dbReference>
<dbReference type="Gene3D" id="3.40.50.10190">
    <property type="entry name" value="BRCT domain"/>
    <property type="match status" value="1"/>
</dbReference>
<dbReference type="GO" id="GO:0003676">
    <property type="term" value="F:nucleic acid binding"/>
    <property type="evidence" value="ECO:0007669"/>
    <property type="project" value="InterPro"/>
</dbReference>
<evidence type="ECO:0000313" key="6">
    <source>
        <dbReference type="Proteomes" id="UP000185511"/>
    </source>
</evidence>
<keyword evidence="6" id="KW-1185">Reference proteome</keyword>
<feature type="domain" description="Exonuclease" evidence="4">
    <location>
        <begin position="42"/>
        <end position="208"/>
    </location>
</feature>
<dbReference type="Proteomes" id="UP000185511">
    <property type="component" value="Chromosome"/>
</dbReference>
<dbReference type="GO" id="GO:0005829">
    <property type="term" value="C:cytosol"/>
    <property type="evidence" value="ECO:0007669"/>
    <property type="project" value="TreeGrafter"/>
</dbReference>
<sequence>MACRVVGTLFVVPPRDDHGYGRIPVGWASRLIDAGGAVRTVGYAVLDTETTGFTPGWHRVVEIGVVQLDEDGTVVDEWCTLINPERDLGPQHVHGITSADVRHAPVFADIAGDLAARLAGRVVVAHNLSFDVDFLAAEYGRVGLDVPLAVMPGLCTMRLANRYLRASARSLAACCAAAGVPLTEAHSALHDAYAAAGLLVGYLQAAGTPEPWRDLLSEAAAWRWPRLPPATGRVARRGAAAGPREHFLSRLPALGGHPADLGSVEDYLTMLDAALVDRHLSLSEEDCLVELALAAGLSRVEALGAHRRYLAVVARAAASQADRTDLMRIAALIGLREPDVDRALRGSIVPPAVPPPTPEVFPDGAPQDDSDVVDEARTGPSWGRFRLCAGDRIVFTGQTRAPRERWTLRTTSAGLVEVGHVTRKTRLVVAADPDSLSGKARKARNYGIPIVTEDAFALLLDRMMSAGQPRPAGGA</sequence>
<evidence type="ECO:0000313" key="5">
    <source>
        <dbReference type="EMBL" id="APU16802.1"/>
    </source>
</evidence>
<protein>
    <submittedName>
        <fullName evidence="5">Exonuclease</fullName>
        <ecNumber evidence="5">2.7.7.7</ecNumber>
    </submittedName>
</protein>
<dbReference type="GO" id="GO:0003887">
    <property type="term" value="F:DNA-directed DNA polymerase activity"/>
    <property type="evidence" value="ECO:0007669"/>
    <property type="project" value="UniProtKB-EC"/>
</dbReference>
<dbReference type="PANTHER" id="PTHR30231">
    <property type="entry name" value="DNA POLYMERASE III SUBUNIT EPSILON"/>
    <property type="match status" value="1"/>
</dbReference>
<dbReference type="InterPro" id="IPR013520">
    <property type="entry name" value="Ribonucl_H"/>
</dbReference>
<evidence type="ECO:0000259" key="4">
    <source>
        <dbReference type="SMART" id="SM00479"/>
    </source>
</evidence>
<gene>
    <name evidence="5" type="ORF">UA74_23920</name>
</gene>
<name>A0AAC9LHC8_9PSEU</name>
<dbReference type="InterPro" id="IPR036397">
    <property type="entry name" value="RNaseH_sf"/>
</dbReference>
<dbReference type="PANTHER" id="PTHR30231:SF4">
    <property type="entry name" value="PROTEIN NEN2"/>
    <property type="match status" value="1"/>
</dbReference>
<dbReference type="FunFam" id="3.30.420.10:FF:000045">
    <property type="entry name" value="3'-5' exonuclease DinG"/>
    <property type="match status" value="1"/>
</dbReference>
<accession>A0AAC9LHC8</accession>
<organism evidence="5 6">
    <name type="scientific">Actinoalloteichus fjordicus</name>
    <dbReference type="NCBI Taxonomy" id="1612552"/>
    <lineage>
        <taxon>Bacteria</taxon>
        <taxon>Bacillati</taxon>
        <taxon>Actinomycetota</taxon>
        <taxon>Actinomycetes</taxon>
        <taxon>Pseudonocardiales</taxon>
        <taxon>Pseudonocardiaceae</taxon>
        <taxon>Actinoalloteichus</taxon>
    </lineage>
</organism>
<dbReference type="CDD" id="cd06127">
    <property type="entry name" value="DEDDh"/>
    <property type="match status" value="1"/>
</dbReference>
<keyword evidence="1" id="KW-0540">Nuclease</keyword>
<keyword evidence="2" id="KW-0378">Hydrolase</keyword>
<keyword evidence="3 5" id="KW-0269">Exonuclease</keyword>
<dbReference type="Pfam" id="PF00929">
    <property type="entry name" value="RNase_T"/>
    <property type="match status" value="1"/>
</dbReference>
<dbReference type="SUPFAM" id="SSF52113">
    <property type="entry name" value="BRCT domain"/>
    <property type="match status" value="1"/>
</dbReference>
<dbReference type="Gene3D" id="3.30.420.10">
    <property type="entry name" value="Ribonuclease H-like superfamily/Ribonuclease H"/>
    <property type="match status" value="1"/>
</dbReference>
<proteinExistence type="predicted"/>
<dbReference type="InterPro" id="IPR036420">
    <property type="entry name" value="BRCT_dom_sf"/>
</dbReference>
<dbReference type="InterPro" id="IPR012337">
    <property type="entry name" value="RNaseH-like_sf"/>
</dbReference>
<dbReference type="SMART" id="SM00479">
    <property type="entry name" value="EXOIII"/>
    <property type="match status" value="1"/>
</dbReference>
<dbReference type="SUPFAM" id="SSF53098">
    <property type="entry name" value="Ribonuclease H-like"/>
    <property type="match status" value="1"/>
</dbReference>
<evidence type="ECO:0000256" key="2">
    <source>
        <dbReference type="ARBA" id="ARBA00022801"/>
    </source>
</evidence>
<keyword evidence="5" id="KW-0808">Transferase</keyword>
<dbReference type="AlphaFoldDB" id="A0AAC9LHC8"/>
<reference evidence="6" key="1">
    <citation type="submission" date="2016-06" db="EMBL/GenBank/DDBJ databases">
        <title>Complete genome sequence of Actinoalloteichus fjordicus DSM 46855 (=ADI127-17), type strain of the new species Actinoalloteichus fjordicus.</title>
        <authorList>
            <person name="Ruckert C."/>
            <person name="Nouioui I."/>
            <person name="Willmese J."/>
            <person name="van Wezel G."/>
            <person name="Klenk H.-P."/>
            <person name="Kalinowski J."/>
            <person name="Zotchev S.B."/>
        </authorList>
    </citation>
    <scope>NUCLEOTIDE SEQUENCE [LARGE SCALE GENOMIC DNA]</scope>
    <source>
        <strain evidence="6">ADI127-7</strain>
    </source>
</reference>
<dbReference type="EC" id="2.7.7.7" evidence="5"/>
<dbReference type="KEGG" id="acad:UA74_23920"/>
<keyword evidence="5" id="KW-0548">Nucleotidyltransferase</keyword>
<evidence type="ECO:0000256" key="3">
    <source>
        <dbReference type="ARBA" id="ARBA00022839"/>
    </source>
</evidence>